<dbReference type="EMBL" id="OY288114">
    <property type="protein sequence ID" value="CAJ0854568.1"/>
    <property type="molecule type" value="Genomic_DNA"/>
</dbReference>
<gene>
    <name evidence="1" type="ORF">AMST5_00753</name>
</gene>
<dbReference type="AlphaFoldDB" id="A0AA48M175"/>
<name>A0AA48M175_9ZZZZ</name>
<proteinExistence type="predicted"/>
<evidence type="ECO:0008006" key="2">
    <source>
        <dbReference type="Google" id="ProtNLM"/>
    </source>
</evidence>
<evidence type="ECO:0000313" key="1">
    <source>
        <dbReference type="EMBL" id="CAJ0854568.1"/>
    </source>
</evidence>
<protein>
    <recommendedName>
        <fullName evidence="2">Helix-turn-helix domain-containing protein</fullName>
    </recommendedName>
</protein>
<accession>A0AA48M175</accession>
<reference evidence="1" key="1">
    <citation type="submission" date="2023-07" db="EMBL/GenBank/DDBJ databases">
        <authorList>
            <person name="Pelsma A.J. K."/>
        </authorList>
    </citation>
    <scope>NUCLEOTIDE SEQUENCE</scope>
</reference>
<sequence length="102" mass="11535">MQNDDDYILRPYDRREAISVRIASTIAGKSTRTIQAWCVEHGIGRRVGRGNWQVSRVALSMWLDGDERALRAYKAGDRSSDRVASYFARAGLKIPQHAQDAQ</sequence>
<organism evidence="1">
    <name type="scientific">freshwater sediment metagenome</name>
    <dbReference type="NCBI Taxonomy" id="556182"/>
    <lineage>
        <taxon>unclassified sequences</taxon>
        <taxon>metagenomes</taxon>
        <taxon>ecological metagenomes</taxon>
    </lineage>
</organism>